<evidence type="ECO:0000256" key="1">
    <source>
        <dbReference type="ARBA" id="ARBA00023125"/>
    </source>
</evidence>
<keyword evidence="3" id="KW-0812">Transmembrane</keyword>
<evidence type="ECO:0000313" key="6">
    <source>
        <dbReference type="Proteomes" id="UP000198975"/>
    </source>
</evidence>
<evidence type="ECO:0000259" key="4">
    <source>
        <dbReference type="PROSITE" id="PS51755"/>
    </source>
</evidence>
<feature type="transmembrane region" description="Helical" evidence="3">
    <location>
        <begin position="111"/>
        <end position="130"/>
    </location>
</feature>
<proteinExistence type="predicted"/>
<dbReference type="PROSITE" id="PS51755">
    <property type="entry name" value="OMPR_PHOB"/>
    <property type="match status" value="1"/>
</dbReference>
<protein>
    <recommendedName>
        <fullName evidence="4">OmpR/PhoB-type domain-containing protein</fullName>
    </recommendedName>
</protein>
<reference evidence="6" key="1">
    <citation type="submission" date="2016-08" db="EMBL/GenBank/DDBJ databases">
        <authorList>
            <person name="Varghese N."/>
            <person name="Submissions Spin"/>
        </authorList>
    </citation>
    <scope>NUCLEOTIDE SEQUENCE [LARGE SCALE GENOMIC DNA]</scope>
    <source>
        <strain evidence="6">REICA_082</strain>
    </source>
</reference>
<keyword evidence="6" id="KW-1185">Reference proteome</keyword>
<keyword evidence="3" id="KW-1133">Transmembrane helix</keyword>
<feature type="domain" description="OmpR/PhoB-type" evidence="4">
    <location>
        <begin position="1"/>
        <end position="42"/>
    </location>
</feature>
<sequence length="226" mass="25114">MLVPTNTLYQNISIVRRGLRAVGETDRRLIATIPRKGFQIDGSVKIAKRSDAENITINHNNIDDIPSARSDEVNIPANLHDGELDLQENGPGVIHKRSFLKKIAFAHRYKLPIIVMLISFSIGLFINSVAKHLSGGTGLLNSYSLMEKDNGCSFYTKDDPLDGSSNYQKYKSLILESGLNCKNYPWVYFPMSKTSPTLTALICKNNILTTSGPECVSLYFRGINSD</sequence>
<feature type="DNA-binding region" description="OmpR/PhoB-type" evidence="2">
    <location>
        <begin position="1"/>
        <end position="42"/>
    </location>
</feature>
<gene>
    <name evidence="5" type="ORF">GA0061071_110133</name>
</gene>
<evidence type="ECO:0000256" key="3">
    <source>
        <dbReference type="SAM" id="Phobius"/>
    </source>
</evidence>
<dbReference type="GO" id="GO:0000160">
    <property type="term" value="P:phosphorelay signal transduction system"/>
    <property type="evidence" value="ECO:0007669"/>
    <property type="project" value="InterPro"/>
</dbReference>
<dbReference type="GO" id="GO:0003677">
    <property type="term" value="F:DNA binding"/>
    <property type="evidence" value="ECO:0007669"/>
    <property type="project" value="UniProtKB-UniRule"/>
</dbReference>
<keyword evidence="3" id="KW-0472">Membrane</keyword>
<evidence type="ECO:0000313" key="5">
    <source>
        <dbReference type="EMBL" id="SCC26959.1"/>
    </source>
</evidence>
<accession>A0A1C4D6H0</accession>
<evidence type="ECO:0000256" key="2">
    <source>
        <dbReference type="PROSITE-ProRule" id="PRU01091"/>
    </source>
</evidence>
<keyword evidence="1 2" id="KW-0238">DNA-binding</keyword>
<dbReference type="Proteomes" id="UP000198975">
    <property type="component" value="Unassembled WGS sequence"/>
</dbReference>
<dbReference type="InterPro" id="IPR001867">
    <property type="entry name" value="OmpR/PhoB-type_DNA-bd"/>
</dbReference>
<dbReference type="AlphaFoldDB" id="A0A1C4D6H0"/>
<organism evidence="5 6">
    <name type="scientific">Kosakonia oryzendophytica</name>
    <dbReference type="NCBI Taxonomy" id="1005665"/>
    <lineage>
        <taxon>Bacteria</taxon>
        <taxon>Pseudomonadati</taxon>
        <taxon>Pseudomonadota</taxon>
        <taxon>Gammaproteobacteria</taxon>
        <taxon>Enterobacterales</taxon>
        <taxon>Enterobacteriaceae</taxon>
        <taxon>Kosakonia</taxon>
    </lineage>
</organism>
<name>A0A1C4D6H0_9ENTR</name>
<dbReference type="EMBL" id="FMAY01000010">
    <property type="protein sequence ID" value="SCC26959.1"/>
    <property type="molecule type" value="Genomic_DNA"/>
</dbReference>
<dbReference type="GO" id="GO:0006355">
    <property type="term" value="P:regulation of DNA-templated transcription"/>
    <property type="evidence" value="ECO:0007669"/>
    <property type="project" value="InterPro"/>
</dbReference>